<sequence length="976" mass="100903">MATSLTPEALVGIPRVGGPSVSASGARFAFVVTEIDSHSGKSRRSLFDGPSDGSEPPAPLFRARPGESLSSPVYSSDESTIFVLSSHGSDSGLTQIWAVPRGGAAAYRVSNLPVSAMELCAVPWGDGDEHLVNALAFSAMVVAGPAHEQAIKERGALAATADADAADSRRHAKHIVAVDDLPVRHWDSWDTKRRRAHVFLLAVARPEAPPRASPATDAARHRWRCGRYADLMAGLQSDCPDQPWHGLSDAVAFAPGAETACLAYRPPAWQGAFAVCTGTALHQCRGIPILDVVASARDAAEAQAAAGSAPTPFRLSPEDAASAAPLPSAAAAAAAAAARAGDASPPLSPAAPLRSAAPPSPGSAPRGLRTVSSIGDIPLEREGLPGPDGAPCPTLPLRSAAPLVRDCLTGDVPAACWAPAYSPDGGTLAWLAHREPGYESDRARIVVTVTGPSGAVRVKEPSPAGATVSVRPPPPPGASPCPAAASAALVPQLSCAAHRWFITEDMDASFSSVAWCDEATILAGVTVRARARAAMLLVSTEYLGGGGSATPGIRKVVDRVTAAGAVIDHGAGSFSQPACAGATVAHGGHGARFRVLGVASSMSKPSEVASMQVTEEALAKASASSWSAALPSTSPLGVQGPEQQVSGLPVLVPRRPAALLSTLARSRLGSLQPALRPATFELFAAGAPLSGPGAHAPVTEGAAAVAESSEAAAGSAAAAGAVRGVRQQWVLLPPGTDEATAEPGSVPVVVLSHGGPQGCWDDGFGLRWNPQVWASAGFACVLTNFTGSTSFGQELTDAIQGDWGGQPAADVVAGLAAAVRAHPCIDASRAAVCGASFGGFMVHWLQSHAPPGTFRCAVSHAGLFDMRSFYFATEELWFPERDFGGTYWERPDAYERFNPARFVQHWRTPMLVISGGRDFRVPQEQGLGAFTALRRQGVPARMLVLPEASHWVQDATQFVLWTREMLAWAGKYCENE</sequence>
<protein>
    <recommendedName>
        <fullName evidence="6">Peptidase S9 prolyl oligopeptidase catalytic domain-containing protein</fullName>
    </recommendedName>
</protein>
<feature type="region of interest" description="Disordered" evidence="5">
    <location>
        <begin position="342"/>
        <end position="370"/>
    </location>
</feature>
<evidence type="ECO:0000256" key="2">
    <source>
        <dbReference type="ARBA" id="ARBA00022670"/>
    </source>
</evidence>
<keyword evidence="2" id="KW-0645">Protease</keyword>
<evidence type="ECO:0000256" key="5">
    <source>
        <dbReference type="SAM" id="MobiDB-lite"/>
    </source>
</evidence>
<keyword evidence="4" id="KW-0378">Hydrolase</keyword>
<dbReference type="PANTHER" id="PTHR42776:SF13">
    <property type="entry name" value="DIPEPTIDYL-PEPTIDASE 5"/>
    <property type="match status" value="1"/>
</dbReference>
<evidence type="ECO:0000313" key="8">
    <source>
        <dbReference type="Proteomes" id="UP000323011"/>
    </source>
</evidence>
<dbReference type="Proteomes" id="UP000323011">
    <property type="component" value="Unassembled WGS sequence"/>
</dbReference>
<feature type="region of interest" description="Disordered" evidence="5">
    <location>
        <begin position="456"/>
        <end position="479"/>
    </location>
</feature>
<evidence type="ECO:0000259" key="6">
    <source>
        <dbReference type="Pfam" id="PF00326"/>
    </source>
</evidence>
<comment type="caution">
    <text evidence="7">The sequence shown here is derived from an EMBL/GenBank/DDBJ whole genome shotgun (WGS) entry which is preliminary data.</text>
</comment>
<evidence type="ECO:0000256" key="4">
    <source>
        <dbReference type="ARBA" id="ARBA00022801"/>
    </source>
</evidence>
<evidence type="ECO:0000256" key="1">
    <source>
        <dbReference type="ARBA" id="ARBA00010040"/>
    </source>
</evidence>
<accession>A0A5A8CND7</accession>
<feature type="domain" description="Peptidase S9 prolyl oligopeptidase catalytic" evidence="6">
    <location>
        <begin position="766"/>
        <end position="974"/>
    </location>
</feature>
<feature type="region of interest" description="Disordered" evidence="5">
    <location>
        <begin position="40"/>
        <end position="72"/>
    </location>
</feature>
<dbReference type="AlphaFoldDB" id="A0A5A8CND7"/>
<dbReference type="InterPro" id="IPR001375">
    <property type="entry name" value="Peptidase_S9_cat"/>
</dbReference>
<dbReference type="Gene3D" id="3.40.50.1820">
    <property type="entry name" value="alpha/beta hydrolase"/>
    <property type="match status" value="1"/>
</dbReference>
<reference evidence="7 8" key="1">
    <citation type="submission" date="2019-07" db="EMBL/GenBank/DDBJ databases">
        <title>Genomes of Cafeteria roenbergensis.</title>
        <authorList>
            <person name="Fischer M.G."/>
            <person name="Hackl T."/>
            <person name="Roman M."/>
        </authorList>
    </citation>
    <scope>NUCLEOTIDE SEQUENCE [LARGE SCALE GENOMIC DNA]</scope>
    <source>
        <strain evidence="7 8">BVI</strain>
    </source>
</reference>
<dbReference type="GO" id="GO:0006508">
    <property type="term" value="P:proteolysis"/>
    <property type="evidence" value="ECO:0007669"/>
    <property type="project" value="UniProtKB-KW"/>
</dbReference>
<dbReference type="InterPro" id="IPR029058">
    <property type="entry name" value="AB_hydrolase_fold"/>
</dbReference>
<organism evidence="7 8">
    <name type="scientific">Cafeteria roenbergensis</name>
    <name type="common">Marine flagellate</name>
    <dbReference type="NCBI Taxonomy" id="33653"/>
    <lineage>
        <taxon>Eukaryota</taxon>
        <taxon>Sar</taxon>
        <taxon>Stramenopiles</taxon>
        <taxon>Bigyra</taxon>
        <taxon>Opalozoa</taxon>
        <taxon>Bicosoecida</taxon>
        <taxon>Cafeteriaceae</taxon>
        <taxon>Cafeteria</taxon>
    </lineage>
</organism>
<dbReference type="SUPFAM" id="SSF53474">
    <property type="entry name" value="alpha/beta-Hydrolases"/>
    <property type="match status" value="1"/>
</dbReference>
<evidence type="ECO:0000256" key="3">
    <source>
        <dbReference type="ARBA" id="ARBA00022729"/>
    </source>
</evidence>
<proteinExistence type="inferred from homology"/>
<name>A0A5A8CND7_CAFRO</name>
<feature type="compositionally biased region" description="Low complexity" evidence="5">
    <location>
        <begin position="342"/>
        <end position="369"/>
    </location>
</feature>
<dbReference type="GO" id="GO:0004252">
    <property type="term" value="F:serine-type endopeptidase activity"/>
    <property type="evidence" value="ECO:0007669"/>
    <property type="project" value="TreeGrafter"/>
</dbReference>
<comment type="similarity">
    <text evidence="1">Belongs to the peptidase S9C family.</text>
</comment>
<dbReference type="Pfam" id="PF00326">
    <property type="entry name" value="Peptidase_S9"/>
    <property type="match status" value="1"/>
</dbReference>
<dbReference type="EMBL" id="VLTN01000016">
    <property type="protein sequence ID" value="KAA0153331.1"/>
    <property type="molecule type" value="Genomic_DNA"/>
</dbReference>
<gene>
    <name evidence="7" type="ORF">FNF29_03144</name>
</gene>
<keyword evidence="8" id="KW-1185">Reference proteome</keyword>
<keyword evidence="3" id="KW-0732">Signal</keyword>
<dbReference type="PANTHER" id="PTHR42776">
    <property type="entry name" value="SERINE PEPTIDASE S9 FAMILY MEMBER"/>
    <property type="match status" value="1"/>
</dbReference>
<evidence type="ECO:0000313" key="7">
    <source>
        <dbReference type="EMBL" id="KAA0153331.1"/>
    </source>
</evidence>
<dbReference type="FunFam" id="3.40.50.1820:FF:000028">
    <property type="entry name" value="S9 family peptidase"/>
    <property type="match status" value="1"/>
</dbReference>